<name>A0ABR1XHH0_9PEZI</name>
<comment type="caution">
    <text evidence="2">The sequence shown here is derived from an EMBL/GenBank/DDBJ whole genome shotgun (WGS) entry which is preliminary data.</text>
</comment>
<evidence type="ECO:0000313" key="2">
    <source>
        <dbReference type="EMBL" id="KAK8154771.1"/>
    </source>
</evidence>
<reference evidence="2 3" key="1">
    <citation type="journal article" date="2022" name="G3 (Bethesda)">
        <title>Enemy or ally: a genomic approach to elucidate the lifestyle of Phyllosticta citrichinaensis.</title>
        <authorList>
            <person name="Buijs V.A."/>
            <person name="Groenewald J.Z."/>
            <person name="Haridas S."/>
            <person name="LaButti K.M."/>
            <person name="Lipzen A."/>
            <person name="Martin F.M."/>
            <person name="Barry K."/>
            <person name="Grigoriev I.V."/>
            <person name="Crous P.W."/>
            <person name="Seidl M.F."/>
        </authorList>
    </citation>
    <scope>NUCLEOTIDE SEQUENCE [LARGE SCALE GENOMIC DNA]</scope>
    <source>
        <strain evidence="2 3">CBS 129764</strain>
    </source>
</reference>
<dbReference type="Proteomes" id="UP001456524">
    <property type="component" value="Unassembled WGS sequence"/>
</dbReference>
<proteinExistence type="predicted"/>
<keyword evidence="3" id="KW-1185">Reference proteome</keyword>
<evidence type="ECO:0000313" key="3">
    <source>
        <dbReference type="Proteomes" id="UP001456524"/>
    </source>
</evidence>
<organism evidence="2 3">
    <name type="scientific">Phyllosticta citrichinensis</name>
    <dbReference type="NCBI Taxonomy" id="1130410"/>
    <lineage>
        <taxon>Eukaryota</taxon>
        <taxon>Fungi</taxon>
        <taxon>Dikarya</taxon>
        <taxon>Ascomycota</taxon>
        <taxon>Pezizomycotina</taxon>
        <taxon>Dothideomycetes</taxon>
        <taxon>Dothideomycetes incertae sedis</taxon>
        <taxon>Botryosphaeriales</taxon>
        <taxon>Phyllostictaceae</taxon>
        <taxon>Phyllosticta</taxon>
    </lineage>
</organism>
<feature type="region of interest" description="Disordered" evidence="1">
    <location>
        <begin position="1"/>
        <end position="21"/>
    </location>
</feature>
<protein>
    <submittedName>
        <fullName evidence="2">Uncharacterized protein</fullName>
    </submittedName>
</protein>
<sequence>MPARSIGLPERGPMLSSQHRSLRAQMTSCRPLTFRRFLPRQSKLSRVLHLPSIWSCIHEQLDSSKELHMAWTARHIRNSQPSPKAEPDKPTELNLIIFDELHTSLLATCRDFKAILCPITNRADEASRAKFCRLQDSDKLALCIEHEKTSELHDTLRACGAYSRLHNVNYFTSTQFLYPPKLRTCCYTWDAAEAQVSTAAFSISCCSSSTVSNR</sequence>
<dbReference type="EMBL" id="JBBWUH010000011">
    <property type="protein sequence ID" value="KAK8154771.1"/>
    <property type="molecule type" value="Genomic_DNA"/>
</dbReference>
<gene>
    <name evidence="2" type="ORF">IWX90DRAFT_494794</name>
</gene>
<evidence type="ECO:0000256" key="1">
    <source>
        <dbReference type="SAM" id="MobiDB-lite"/>
    </source>
</evidence>
<accession>A0ABR1XHH0</accession>